<evidence type="ECO:0000313" key="2">
    <source>
        <dbReference type="Ensembl" id="ENSCMUP00000012289.2"/>
    </source>
</evidence>
<feature type="compositionally biased region" description="Acidic residues" evidence="1">
    <location>
        <begin position="46"/>
        <end position="62"/>
    </location>
</feature>
<dbReference type="PANTHER" id="PTHR13663">
    <property type="entry name" value="SIMILAR TO RIKEN CDNA 6430548M08"/>
    <property type="match status" value="1"/>
</dbReference>
<protein>
    <submittedName>
        <fullName evidence="2">KIAA0513</fullName>
    </submittedName>
</protein>
<feature type="region of interest" description="Disordered" evidence="1">
    <location>
        <begin position="415"/>
        <end position="465"/>
    </location>
</feature>
<feature type="compositionally biased region" description="Low complexity" evidence="1">
    <location>
        <begin position="75"/>
        <end position="88"/>
    </location>
</feature>
<proteinExistence type="predicted"/>
<gene>
    <name evidence="2" type="primary">KIAA0513</name>
</gene>
<dbReference type="AlphaFoldDB" id="A0A8C3GXR2"/>
<reference evidence="2" key="3">
    <citation type="submission" date="2025-09" db="UniProtKB">
        <authorList>
            <consortium name="Ensembl"/>
        </authorList>
    </citation>
    <scope>IDENTIFICATION</scope>
</reference>
<feature type="compositionally biased region" description="Low complexity" evidence="1">
    <location>
        <begin position="277"/>
        <end position="290"/>
    </location>
</feature>
<keyword evidence="3" id="KW-1185">Reference proteome</keyword>
<feature type="region of interest" description="Disordered" evidence="1">
    <location>
        <begin position="1"/>
        <end position="96"/>
    </location>
</feature>
<accession>A0A8U7MUI7</accession>
<feature type="region of interest" description="Disordered" evidence="1">
    <location>
        <begin position="526"/>
        <end position="563"/>
    </location>
</feature>
<feature type="compositionally biased region" description="Polar residues" evidence="1">
    <location>
        <begin position="548"/>
        <end position="558"/>
    </location>
</feature>
<feature type="compositionally biased region" description="Basic and acidic residues" evidence="1">
    <location>
        <begin position="261"/>
        <end position="271"/>
    </location>
</feature>
<feature type="region of interest" description="Disordered" evidence="1">
    <location>
        <begin position="487"/>
        <end position="508"/>
    </location>
</feature>
<reference evidence="3" key="1">
    <citation type="submission" date="2019-10" db="EMBL/GenBank/DDBJ databases">
        <title>Corvus moneduloides (New Caledonian crow) genome, bCorMon1, primary haplotype.</title>
        <authorList>
            <person name="Rutz C."/>
            <person name="Fungtammasan C."/>
            <person name="Mountcastle J."/>
            <person name="Formenti G."/>
            <person name="Chow W."/>
            <person name="Howe K."/>
            <person name="Steele M.P."/>
            <person name="Fernandes J."/>
            <person name="Gilbert M.T.P."/>
            <person name="Fedrigo O."/>
            <person name="Jarvis E.D."/>
            <person name="Gemmell N."/>
        </authorList>
    </citation>
    <scope>NUCLEOTIDE SEQUENCE [LARGE SCALE GENOMIC DNA]</scope>
</reference>
<dbReference type="InterPro" id="IPR039872">
    <property type="entry name" value="KIAA0513"/>
</dbReference>
<name>A0A8C3GXR2_CORMO</name>
<dbReference type="Ensembl" id="ENSCMUT00000013213.2">
    <property type="protein sequence ID" value="ENSCMUP00000012289.2"/>
    <property type="gene ID" value="ENSCMUG00000007755.2"/>
</dbReference>
<sequence>MEAPLDVPVGNLIDFDTETPACDPSEPAPPAAPSDNGHLGDTGDVAAEESDATESADSENDMGDSPRHWGGYRRSSSNESFSSSQSTESARDEATAERREFMRSYVEKIFTGGEDLDQEEKARFGELCSSENGKGREWFARYVSAQRCNSKCVSEQTFYRLMQSFALVLFECHQMDDFSPAKNLMTMCFTYYYIGKPHALPLEAKEKPTGSIDSYLKSANTWLAEKKDIAERLLKNTSAKTENVKGFFGGLETKLKGPATKKSDEGEDKPKEKLKKTGTTSGSGTPPSSTLCTASAGRGPPPPGRARPRGQRRLCVPSSHPRALLPTAPSLTDPGEMLCFPSLTGNLLGALGSGVGAVRSTAWLGFGSIKVFLCILQHFWRNQAPEEPMPRNPSQGFLRLLVLSLPTGLGGAQCSRQGGAVDGGDVPAVPRRDNLQPARTKAGDGGTASTENWDKPAREGAARVGGWHGAHGMQKWVRHSPSLCPSLAPPGAAGRAPAIPSSPEAVSHSQPALPAVCAVPWGSELSEPPPFGSADSTFEQPAPPVSSPNPELSRSSPGSRPGMLCQVQLTDQSLFSLLLLSLFSPKPAREEPIEQQCHQNCICLD</sequence>
<feature type="compositionally biased region" description="Basic and acidic residues" evidence="1">
    <location>
        <begin position="452"/>
        <end position="461"/>
    </location>
</feature>
<organism evidence="2 3">
    <name type="scientific">Corvus moneduloides</name>
    <name type="common">New Caledonian crow</name>
    <dbReference type="NCBI Taxonomy" id="1196302"/>
    <lineage>
        <taxon>Eukaryota</taxon>
        <taxon>Metazoa</taxon>
        <taxon>Chordata</taxon>
        <taxon>Craniata</taxon>
        <taxon>Vertebrata</taxon>
        <taxon>Euteleostomi</taxon>
        <taxon>Archelosauria</taxon>
        <taxon>Archosauria</taxon>
        <taxon>Dinosauria</taxon>
        <taxon>Saurischia</taxon>
        <taxon>Theropoda</taxon>
        <taxon>Coelurosauria</taxon>
        <taxon>Aves</taxon>
        <taxon>Neognathae</taxon>
        <taxon>Neoaves</taxon>
        <taxon>Telluraves</taxon>
        <taxon>Australaves</taxon>
        <taxon>Passeriformes</taxon>
        <taxon>Corvoidea</taxon>
        <taxon>Corvidae</taxon>
        <taxon>Corvus</taxon>
    </lineage>
</organism>
<dbReference type="PANTHER" id="PTHR13663:SF2">
    <property type="entry name" value="SIMILAR TO RIKEN CDNA 6430548M08"/>
    <property type="match status" value="1"/>
</dbReference>
<feature type="region of interest" description="Disordered" evidence="1">
    <location>
        <begin position="255"/>
        <end position="331"/>
    </location>
</feature>
<dbReference type="Proteomes" id="UP000694553">
    <property type="component" value="Unassembled WGS sequence"/>
</dbReference>
<accession>A0A8C3GXR2</accession>
<feature type="compositionally biased region" description="Low complexity" evidence="1">
    <location>
        <begin position="487"/>
        <end position="503"/>
    </location>
</feature>
<evidence type="ECO:0000256" key="1">
    <source>
        <dbReference type="SAM" id="MobiDB-lite"/>
    </source>
</evidence>
<evidence type="ECO:0000313" key="3">
    <source>
        <dbReference type="Proteomes" id="UP000694553"/>
    </source>
</evidence>
<reference evidence="2" key="2">
    <citation type="submission" date="2025-08" db="UniProtKB">
        <authorList>
            <consortium name="Ensembl"/>
        </authorList>
    </citation>
    <scope>IDENTIFICATION</scope>
</reference>